<dbReference type="Proteomes" id="UP000000768">
    <property type="component" value="Chromosome 8"/>
</dbReference>
<dbReference type="EMBL" id="CM000767">
    <property type="protein sequence ID" value="OQU79573.1"/>
    <property type="molecule type" value="Genomic_DNA"/>
</dbReference>
<sequence>MLGFPAGAGGPPPPPRQKDGIEMVGDPATFHHVALDIPVVDRKSDGHTAAAVGEIHPAYGEHQQFENCLTEDCLTWCAKTMFKILFIIVVVSSSFFFIQNFATTKMTWTQALQMIVFLPVLGVIYVMALVTCWPDATCCTVPEESSAN</sequence>
<dbReference type="InParanoid" id="A0A1Z5R734"/>
<accession>A0A1Z5R734</accession>
<dbReference type="Gramene" id="OQU79573">
    <property type="protein sequence ID" value="OQU79573"/>
    <property type="gene ID" value="SORBI_3008G164201"/>
</dbReference>
<gene>
    <name evidence="3" type="ORF">SORBI_3008G164201</name>
</gene>
<dbReference type="AlphaFoldDB" id="A0A1Z5R734"/>
<evidence type="ECO:0000256" key="1">
    <source>
        <dbReference type="SAM" id="MobiDB-lite"/>
    </source>
</evidence>
<evidence type="ECO:0000313" key="3">
    <source>
        <dbReference type="EMBL" id="OQU79573.1"/>
    </source>
</evidence>
<keyword evidence="2" id="KW-0472">Membrane</keyword>
<feature type="region of interest" description="Disordered" evidence="1">
    <location>
        <begin position="1"/>
        <end position="22"/>
    </location>
</feature>
<name>A0A1Z5R734_SORBI</name>
<evidence type="ECO:0000256" key="2">
    <source>
        <dbReference type="SAM" id="Phobius"/>
    </source>
</evidence>
<reference evidence="3 4" key="1">
    <citation type="journal article" date="2009" name="Nature">
        <title>The Sorghum bicolor genome and the diversification of grasses.</title>
        <authorList>
            <person name="Paterson A.H."/>
            <person name="Bowers J.E."/>
            <person name="Bruggmann R."/>
            <person name="Dubchak I."/>
            <person name="Grimwood J."/>
            <person name="Gundlach H."/>
            <person name="Haberer G."/>
            <person name="Hellsten U."/>
            <person name="Mitros T."/>
            <person name="Poliakov A."/>
            <person name="Schmutz J."/>
            <person name="Spannagl M."/>
            <person name="Tang H."/>
            <person name="Wang X."/>
            <person name="Wicker T."/>
            <person name="Bharti A.K."/>
            <person name="Chapman J."/>
            <person name="Feltus F.A."/>
            <person name="Gowik U."/>
            <person name="Grigoriev I.V."/>
            <person name="Lyons E."/>
            <person name="Maher C.A."/>
            <person name="Martis M."/>
            <person name="Narechania A."/>
            <person name="Otillar R.P."/>
            <person name="Penning B.W."/>
            <person name="Salamov A.A."/>
            <person name="Wang Y."/>
            <person name="Zhang L."/>
            <person name="Carpita N.C."/>
            <person name="Freeling M."/>
            <person name="Gingle A.R."/>
            <person name="Hash C.T."/>
            <person name="Keller B."/>
            <person name="Klein P."/>
            <person name="Kresovich S."/>
            <person name="McCann M.C."/>
            <person name="Ming R."/>
            <person name="Peterson D.G."/>
            <person name="Mehboob-ur-Rahman"/>
            <person name="Ware D."/>
            <person name="Westhoff P."/>
            <person name="Mayer K.F."/>
            <person name="Messing J."/>
            <person name="Rokhsar D.S."/>
        </authorList>
    </citation>
    <scope>NUCLEOTIDE SEQUENCE [LARGE SCALE GENOMIC DNA]</scope>
    <source>
        <strain evidence="4">cv. BTx623</strain>
    </source>
</reference>
<proteinExistence type="predicted"/>
<organism evidence="3 4">
    <name type="scientific">Sorghum bicolor</name>
    <name type="common">Sorghum</name>
    <name type="synonym">Sorghum vulgare</name>
    <dbReference type="NCBI Taxonomy" id="4558"/>
    <lineage>
        <taxon>Eukaryota</taxon>
        <taxon>Viridiplantae</taxon>
        <taxon>Streptophyta</taxon>
        <taxon>Embryophyta</taxon>
        <taxon>Tracheophyta</taxon>
        <taxon>Spermatophyta</taxon>
        <taxon>Magnoliopsida</taxon>
        <taxon>Liliopsida</taxon>
        <taxon>Poales</taxon>
        <taxon>Poaceae</taxon>
        <taxon>PACMAD clade</taxon>
        <taxon>Panicoideae</taxon>
        <taxon>Andropogonodae</taxon>
        <taxon>Andropogoneae</taxon>
        <taxon>Sorghinae</taxon>
        <taxon>Sorghum</taxon>
    </lineage>
</organism>
<reference evidence="4" key="2">
    <citation type="journal article" date="2018" name="Plant J.">
        <title>The Sorghum bicolor reference genome: improved assembly, gene annotations, a transcriptome atlas, and signatures of genome organization.</title>
        <authorList>
            <person name="McCormick R.F."/>
            <person name="Truong S.K."/>
            <person name="Sreedasyam A."/>
            <person name="Jenkins J."/>
            <person name="Shu S."/>
            <person name="Sims D."/>
            <person name="Kennedy M."/>
            <person name="Amirebrahimi M."/>
            <person name="Weers B.D."/>
            <person name="McKinley B."/>
            <person name="Mattison A."/>
            <person name="Morishige D.T."/>
            <person name="Grimwood J."/>
            <person name="Schmutz J."/>
            <person name="Mullet J.E."/>
        </authorList>
    </citation>
    <scope>NUCLEOTIDE SEQUENCE [LARGE SCALE GENOMIC DNA]</scope>
    <source>
        <strain evidence="4">cv. BTx623</strain>
    </source>
</reference>
<keyword evidence="4" id="KW-1185">Reference proteome</keyword>
<protein>
    <recommendedName>
        <fullName evidence="5">Transmembrane protein</fullName>
    </recommendedName>
</protein>
<evidence type="ECO:0000313" key="4">
    <source>
        <dbReference type="Proteomes" id="UP000000768"/>
    </source>
</evidence>
<keyword evidence="2" id="KW-0812">Transmembrane</keyword>
<keyword evidence="2" id="KW-1133">Transmembrane helix</keyword>
<feature type="transmembrane region" description="Helical" evidence="2">
    <location>
        <begin position="114"/>
        <end position="136"/>
    </location>
</feature>
<evidence type="ECO:0008006" key="5">
    <source>
        <dbReference type="Google" id="ProtNLM"/>
    </source>
</evidence>
<feature type="transmembrane region" description="Helical" evidence="2">
    <location>
        <begin position="84"/>
        <end position="102"/>
    </location>
</feature>